<feature type="compositionally biased region" description="Pro residues" evidence="1">
    <location>
        <begin position="226"/>
        <end position="258"/>
    </location>
</feature>
<dbReference type="Proteomes" id="UP001139971">
    <property type="component" value="Unassembled WGS sequence"/>
</dbReference>
<dbReference type="RefSeq" id="WP_263541706.1">
    <property type="nucleotide sequence ID" value="NZ_JAOVZO020000018.1"/>
</dbReference>
<dbReference type="Pfam" id="PF16537">
    <property type="entry name" value="T2SSB"/>
    <property type="match status" value="1"/>
</dbReference>
<dbReference type="AlphaFoldDB" id="A0A9X3YKL5"/>
<sequence length="354" mass="35298">MSLIHEALKKAEAQRRLGELPTFGSPVAGTRKRSSLLPVLGGLIALALGAGWWLSSRQSAGDAPAPTATADANVKIPPAGANPASAAKAKSADAPVSTAADRRPVGNPNASPANIPGGPGPINQAPASTQPPTVKEVAERESEPHPAGTNPLAPGEAAPVALGAPPAETVPNDPAGVAAKAAVKQKQNAVAAAPPQTPPQTPPAPATTAKAAAAPATLNNATTKPAAPPSAPPPAAAQAPAPAPPAAQAPAAAPPAAPAPAAGAPVAAAPPAPPLEQLPLYWQLPLNIRKDLPALKLSMHVYSPTPEQRFVVLNGNRQKEGDDLGADVRLTEIRVDGAVLEFHGQRFLVPRGGT</sequence>
<dbReference type="InterPro" id="IPR032389">
    <property type="entry name" value="GspB_C"/>
</dbReference>
<dbReference type="GO" id="GO:0015627">
    <property type="term" value="C:type II protein secretion system complex"/>
    <property type="evidence" value="ECO:0007669"/>
    <property type="project" value="InterPro"/>
</dbReference>
<evidence type="ECO:0000259" key="2">
    <source>
        <dbReference type="Pfam" id="PF16537"/>
    </source>
</evidence>
<feature type="compositionally biased region" description="Low complexity" evidence="1">
    <location>
        <begin position="62"/>
        <end position="95"/>
    </location>
</feature>
<feature type="domain" description="Type II secretion system protein GspB C-terminal" evidence="2">
    <location>
        <begin position="292"/>
        <end position="350"/>
    </location>
</feature>
<protein>
    <submittedName>
        <fullName evidence="3">General secretion pathway protein GspB</fullName>
    </submittedName>
</protein>
<dbReference type="EMBL" id="JAOVZO020000018">
    <property type="protein sequence ID" value="MDC8014064.1"/>
    <property type="molecule type" value="Genomic_DNA"/>
</dbReference>
<keyword evidence="4" id="KW-1185">Reference proteome</keyword>
<feature type="compositionally biased region" description="Low complexity" evidence="1">
    <location>
        <begin position="174"/>
        <end position="194"/>
    </location>
</feature>
<feature type="compositionally biased region" description="Low complexity" evidence="1">
    <location>
        <begin position="106"/>
        <end position="127"/>
    </location>
</feature>
<organism evidence="3 4">
    <name type="scientific">Tahibacter soli</name>
    <dbReference type="NCBI Taxonomy" id="2983605"/>
    <lineage>
        <taxon>Bacteria</taxon>
        <taxon>Pseudomonadati</taxon>
        <taxon>Pseudomonadota</taxon>
        <taxon>Gammaproteobacteria</taxon>
        <taxon>Lysobacterales</taxon>
        <taxon>Rhodanobacteraceae</taxon>
        <taxon>Tahibacter</taxon>
    </lineage>
</organism>
<evidence type="ECO:0000256" key="1">
    <source>
        <dbReference type="SAM" id="MobiDB-lite"/>
    </source>
</evidence>
<accession>A0A9X3YKL5</accession>
<feature type="compositionally biased region" description="Low complexity" evidence="1">
    <location>
        <begin position="206"/>
        <end position="225"/>
    </location>
</feature>
<evidence type="ECO:0000313" key="4">
    <source>
        <dbReference type="Proteomes" id="UP001139971"/>
    </source>
</evidence>
<feature type="compositionally biased region" description="Pro residues" evidence="1">
    <location>
        <begin position="195"/>
        <end position="205"/>
    </location>
</feature>
<feature type="region of interest" description="Disordered" evidence="1">
    <location>
        <begin position="57"/>
        <end position="268"/>
    </location>
</feature>
<proteinExistence type="predicted"/>
<gene>
    <name evidence="3" type="ORF">OD750_016085</name>
</gene>
<name>A0A9X3YKL5_9GAMM</name>
<reference evidence="3" key="1">
    <citation type="submission" date="2023-02" db="EMBL/GenBank/DDBJ databases">
        <title>Tahibacter soli sp. nov. isolated from soil.</title>
        <authorList>
            <person name="Baek J.H."/>
            <person name="Lee J.K."/>
            <person name="Choi D.G."/>
            <person name="Jeon C.O."/>
        </authorList>
    </citation>
    <scope>NUCLEOTIDE SEQUENCE</scope>
    <source>
        <strain evidence="3">BL</strain>
    </source>
</reference>
<evidence type="ECO:0000313" key="3">
    <source>
        <dbReference type="EMBL" id="MDC8014064.1"/>
    </source>
</evidence>
<comment type="caution">
    <text evidence="3">The sequence shown here is derived from an EMBL/GenBank/DDBJ whole genome shotgun (WGS) entry which is preliminary data.</text>
</comment>